<dbReference type="SUPFAM" id="SSF56235">
    <property type="entry name" value="N-terminal nucleophile aminohydrolases (Ntn hydrolases)"/>
    <property type="match status" value="1"/>
</dbReference>
<keyword evidence="3" id="KW-0963">Cytoplasm</keyword>
<dbReference type="GO" id="GO:0019773">
    <property type="term" value="C:proteasome core complex, alpha-subunit complex"/>
    <property type="evidence" value="ECO:0007669"/>
    <property type="project" value="UniProtKB-UniRule"/>
</dbReference>
<dbReference type="CDD" id="cd03749">
    <property type="entry name" value="proteasome_alpha_type_1"/>
    <property type="match status" value="1"/>
</dbReference>
<dbReference type="Pfam" id="PF10584">
    <property type="entry name" value="Proteasome_A_N"/>
    <property type="match status" value="1"/>
</dbReference>
<comment type="subcellular location">
    <subcellularLocation>
        <location evidence="2">Cytoplasm</location>
    </subcellularLocation>
    <subcellularLocation>
        <location evidence="1">Nucleus</location>
    </subcellularLocation>
</comment>
<name>A0A1Q9E8T7_SYMMI</name>
<dbReference type="InterPro" id="IPR035144">
    <property type="entry name" value="Proteasome_alpha1"/>
</dbReference>
<dbReference type="FunFam" id="3.60.20.10:FF:000016">
    <property type="entry name" value="Proteasome subunit alpha type-6"/>
    <property type="match status" value="1"/>
</dbReference>
<dbReference type="GO" id="GO:0005634">
    <property type="term" value="C:nucleus"/>
    <property type="evidence" value="ECO:0007669"/>
    <property type="project" value="UniProtKB-SubCell"/>
</dbReference>
<evidence type="ECO:0000256" key="5">
    <source>
        <dbReference type="ARBA" id="ARBA00022942"/>
    </source>
</evidence>
<dbReference type="Pfam" id="PF23276">
    <property type="entry name" value="TPR_24"/>
    <property type="match status" value="1"/>
</dbReference>
<dbReference type="PANTHER" id="PTHR11599">
    <property type="entry name" value="PROTEASOME SUBUNIT ALPHA/BETA"/>
    <property type="match status" value="1"/>
</dbReference>
<comment type="similarity">
    <text evidence="8">Belongs to the peptidase T1A family.</text>
</comment>
<evidence type="ECO:0000256" key="1">
    <source>
        <dbReference type="ARBA" id="ARBA00004123"/>
    </source>
</evidence>
<dbReference type="EMBL" id="LSRX01000225">
    <property type="protein sequence ID" value="OLQ03828.1"/>
    <property type="molecule type" value="Genomic_DNA"/>
</dbReference>
<keyword evidence="6" id="KW-0539">Nucleus</keyword>
<keyword evidence="12" id="KW-1185">Reference proteome</keyword>
<dbReference type="PROSITE" id="PS51375">
    <property type="entry name" value="PPR"/>
    <property type="match status" value="1"/>
</dbReference>
<evidence type="ECO:0000256" key="4">
    <source>
        <dbReference type="ARBA" id="ARBA00022737"/>
    </source>
</evidence>
<feature type="domain" description="Proteasome alpha-type subunits" evidence="10">
    <location>
        <begin position="1267"/>
        <end position="1289"/>
    </location>
</feature>
<dbReference type="PROSITE" id="PS51475">
    <property type="entry name" value="PROTEASOME_ALPHA_2"/>
    <property type="match status" value="1"/>
</dbReference>
<evidence type="ECO:0000256" key="9">
    <source>
        <dbReference type="SAM" id="MobiDB-lite"/>
    </source>
</evidence>
<organism evidence="11 12">
    <name type="scientific">Symbiodinium microadriaticum</name>
    <name type="common">Dinoflagellate</name>
    <name type="synonym">Zooxanthella microadriatica</name>
    <dbReference type="NCBI Taxonomy" id="2951"/>
    <lineage>
        <taxon>Eukaryota</taxon>
        <taxon>Sar</taxon>
        <taxon>Alveolata</taxon>
        <taxon>Dinophyceae</taxon>
        <taxon>Suessiales</taxon>
        <taxon>Symbiodiniaceae</taxon>
        <taxon>Symbiodinium</taxon>
    </lineage>
</organism>
<dbReference type="InterPro" id="IPR011990">
    <property type="entry name" value="TPR-like_helical_dom_sf"/>
</dbReference>
<dbReference type="Proteomes" id="UP000186817">
    <property type="component" value="Unassembled WGS sequence"/>
</dbReference>
<dbReference type="InterPro" id="IPR000426">
    <property type="entry name" value="Proteasome_asu_N"/>
</dbReference>
<evidence type="ECO:0000259" key="10">
    <source>
        <dbReference type="SMART" id="SM00948"/>
    </source>
</evidence>
<dbReference type="InterPro" id="IPR001353">
    <property type="entry name" value="Proteasome_sua/b"/>
</dbReference>
<dbReference type="Gene3D" id="3.60.20.10">
    <property type="entry name" value="Glutamine Phosphoribosylpyrophosphate, subunit 1, domain 1"/>
    <property type="match status" value="1"/>
</dbReference>
<dbReference type="InterPro" id="IPR050115">
    <property type="entry name" value="Proteasome_alpha"/>
</dbReference>
<dbReference type="Pfam" id="PF01535">
    <property type="entry name" value="PPR"/>
    <property type="match status" value="1"/>
</dbReference>
<sequence length="1558" mass="169510">MAVSILLEPYLEDWRRRPRMATAVLKRLAKQGRSQLAATVLSAMAAHGVETNEIHYSAVLAAYASGGQWLSALALAQRIGRSGMQMDAVGVGTQMRACARSKHWDWPLSLLMDLRSSACELDVVVYNTCVARGIWESSWFLLRDIRRNKLEPDHLTFNELSASSWPASVFILMCMAHEFLMPDVFCYNSVIAEGGVGWQGGLNMVDTIQASGLRPDVATYDASIGVCGGAHWQTAFSLWTILVTACRADVVALTAVLGTCADVSKWQASFGVCQELQAVDLISCNALVHACAKGSMWQDAVFLFDVAPRNRVLPDEATQSSLLTSLSAGSCWELALSAFLQWFGKPSARTPLVCSALLSALSAGWQWLFALQLLRVMAKSSVEASRECQNAAIDACGRASRWQTAAALFFGSSPANSIGLNSAVAAKARAAEWQMAAVVLGSFASRTLQRNGISFSSAGHALARCLLWDRSLHALQFTKQAGVLPCHAAYNSAACSLEKKHWSRTLGLLKAMGILQVERDDVACSKLLSSCANTAQWRLSLCIAGQMPRNSYFCTDAVCTCAVRSLTSALRWTDALELWLGSMSSIPSATLFSSFVLDCMLQGYMASGRGHVQLVPSMLSRLQSTPFLRSGSPLRQKRRNESTDVARASSVRRLDFVTEAQSSISGAVSLKEQAEKNSRAIGKIIPTWQAVEGTAVSMCPSVLATKDTIGHLQCRTTEFVSKAGLSSWVPSQVTDIVGNCPATLPTTEEAVAQGCPEKAQSANVKDVLGEHSETLGWAMAVGGGVVGLGICGGGAAIMKSKASKDEEEYDSEEDEEENQTLNGWQSHLAGCSAEIQRIWPHVTCSKADTEHWPIQTSAPSASSALYFGCEPMPHGCVPQRPQEDAGLALTGRKRLAPDWDPAWSRILTSRTVMSVLYLVCDLDNAVFTFTATMRTTWEFSRLSSFHQENGKVALGCLCFTEPVHSRAVVTGRPLPPFASFLFSAALLLLRRCASGLPPVAAAPPGLLPWADRSLQVFGVLVAASPGVAPETLRHAASVLAEFLDQDQDGVADVPEVTRQLQEHQALILILADEDEYLAGAGAVEGLESNVIKNDNPRWNCSVRDVFVFSELFQTETGQTDGEDAAWEVLRKMGELLHLITHVGYGCAFPERWGFHEHEEAEGRASSELSRALDAALGSCPASYTGRQGEKRADCHYFYEDPSCFYPCLVNEYLFQVWRTRQGGRPCSPALRHEYSYCTQELLRQHDTQGNRTVPGTGVGAMYRNHQYDMDCITWSPAGRILQVEYAMEAVKQGTPVLGLRSKECVVLVSFKRAQSELASHQQKIFKIDDNMAIGISGLTADARVLADYMRNECLNHRYVFDSAMNVGRLVAQVADKSQQKTQNSSKRPYGVGLLVAGCDEKGPHLFETCPSGNYFEYYAMAIGGRSTSAKTYLEKHFADFETADVDVLVKHGLEAMNKTTSSDQSLTTKNTAVAVIEAGGKYREISGDDLQKFIDGLEKKAEDEPMPEEPTPAAEGAAPMDTFAVRGASYQSALAVSAWQQVVEHLSSIRQADRSFLE</sequence>
<keyword evidence="4" id="KW-0677">Repeat</keyword>
<dbReference type="InterPro" id="IPR057027">
    <property type="entry name" value="TPR_mt"/>
</dbReference>
<dbReference type="InterPro" id="IPR002885">
    <property type="entry name" value="PPR_rpt"/>
</dbReference>
<comment type="caution">
    <text evidence="11">The sequence shown here is derived from an EMBL/GenBank/DDBJ whole genome shotgun (WGS) entry which is preliminary data.</text>
</comment>
<feature type="region of interest" description="Disordered" evidence="9">
    <location>
        <begin position="802"/>
        <end position="821"/>
    </location>
</feature>
<dbReference type="SMART" id="SM00948">
    <property type="entry name" value="Proteasome_A_N"/>
    <property type="match status" value="1"/>
</dbReference>
<reference evidence="11 12" key="1">
    <citation type="submission" date="2016-02" db="EMBL/GenBank/DDBJ databases">
        <title>Genome analysis of coral dinoflagellate symbionts highlights evolutionary adaptations to a symbiotic lifestyle.</title>
        <authorList>
            <person name="Aranda M."/>
            <person name="Li Y."/>
            <person name="Liew Y.J."/>
            <person name="Baumgarten S."/>
            <person name="Simakov O."/>
            <person name="Wilson M."/>
            <person name="Piel J."/>
            <person name="Ashoor H."/>
            <person name="Bougouffa S."/>
            <person name="Bajic V.B."/>
            <person name="Ryu T."/>
            <person name="Ravasi T."/>
            <person name="Bayer T."/>
            <person name="Micklem G."/>
            <person name="Kim H."/>
            <person name="Bhak J."/>
            <person name="Lajeunesse T.C."/>
            <person name="Voolstra C.R."/>
        </authorList>
    </citation>
    <scope>NUCLEOTIDE SEQUENCE [LARGE SCALE GENOMIC DNA]</scope>
    <source>
        <strain evidence="11 12">CCMP2467</strain>
    </source>
</reference>
<dbReference type="InterPro" id="IPR023332">
    <property type="entry name" value="Proteasome_alpha-type"/>
</dbReference>
<proteinExistence type="inferred from homology"/>
<evidence type="ECO:0000313" key="11">
    <source>
        <dbReference type="EMBL" id="OLQ03828.1"/>
    </source>
</evidence>
<evidence type="ECO:0000256" key="3">
    <source>
        <dbReference type="ARBA" id="ARBA00022490"/>
    </source>
</evidence>
<protein>
    <submittedName>
        <fullName evidence="11">Proteasome subunit alpha type-1</fullName>
    </submittedName>
</protein>
<accession>A0A1Q9E8T7</accession>
<dbReference type="GO" id="GO:0006511">
    <property type="term" value="P:ubiquitin-dependent protein catabolic process"/>
    <property type="evidence" value="ECO:0007669"/>
    <property type="project" value="InterPro"/>
</dbReference>
<evidence type="ECO:0000256" key="8">
    <source>
        <dbReference type="PROSITE-ProRule" id="PRU00808"/>
    </source>
</evidence>
<feature type="repeat" description="PPR" evidence="7">
    <location>
        <begin position="280"/>
        <end position="314"/>
    </location>
</feature>
<dbReference type="Pfam" id="PF00227">
    <property type="entry name" value="Proteasome"/>
    <property type="match status" value="1"/>
</dbReference>
<keyword evidence="5 8" id="KW-0647">Proteasome</keyword>
<evidence type="ECO:0000256" key="6">
    <source>
        <dbReference type="ARBA" id="ARBA00023242"/>
    </source>
</evidence>
<dbReference type="Gene3D" id="1.25.40.10">
    <property type="entry name" value="Tetratricopeptide repeat domain"/>
    <property type="match status" value="4"/>
</dbReference>
<dbReference type="InterPro" id="IPR029055">
    <property type="entry name" value="Ntn_hydrolases_N"/>
</dbReference>
<evidence type="ECO:0000313" key="12">
    <source>
        <dbReference type="Proteomes" id="UP000186817"/>
    </source>
</evidence>
<feature type="compositionally biased region" description="Acidic residues" evidence="9">
    <location>
        <begin position="805"/>
        <end position="818"/>
    </location>
</feature>
<dbReference type="GO" id="GO:0005737">
    <property type="term" value="C:cytoplasm"/>
    <property type="evidence" value="ECO:0007669"/>
    <property type="project" value="UniProtKB-SubCell"/>
</dbReference>
<dbReference type="OrthoDB" id="431557at2759"/>
<evidence type="ECO:0000256" key="7">
    <source>
        <dbReference type="PROSITE-ProRule" id="PRU00708"/>
    </source>
</evidence>
<evidence type="ECO:0000256" key="2">
    <source>
        <dbReference type="ARBA" id="ARBA00004496"/>
    </source>
</evidence>
<gene>
    <name evidence="11" type="primary">Psma1</name>
    <name evidence="11" type="ORF">AK812_SmicGene13173</name>
</gene>